<dbReference type="EMBL" id="JAROKS010000015">
    <property type="protein sequence ID" value="KAK1796717.1"/>
    <property type="molecule type" value="Genomic_DNA"/>
</dbReference>
<name>A0AAD8ZCZ9_9TELE</name>
<proteinExistence type="predicted"/>
<accession>A0AAD8ZCZ9</accession>
<dbReference type="Proteomes" id="UP001239994">
    <property type="component" value="Unassembled WGS sequence"/>
</dbReference>
<keyword evidence="2" id="KW-1185">Reference proteome</keyword>
<reference evidence="1" key="1">
    <citation type="submission" date="2023-03" db="EMBL/GenBank/DDBJ databases">
        <title>Electrophorus voltai genome.</title>
        <authorList>
            <person name="Bian C."/>
        </authorList>
    </citation>
    <scope>NUCLEOTIDE SEQUENCE</scope>
    <source>
        <strain evidence="1">CB-2022</strain>
        <tissue evidence="1">Muscle</tissue>
    </source>
</reference>
<gene>
    <name evidence="1" type="ORF">P4O66_009738</name>
</gene>
<protein>
    <submittedName>
        <fullName evidence="1">Uncharacterized protein</fullName>
    </submittedName>
</protein>
<dbReference type="AlphaFoldDB" id="A0AAD8ZCZ9"/>
<organism evidence="1 2">
    <name type="scientific">Electrophorus voltai</name>
    <dbReference type="NCBI Taxonomy" id="2609070"/>
    <lineage>
        <taxon>Eukaryota</taxon>
        <taxon>Metazoa</taxon>
        <taxon>Chordata</taxon>
        <taxon>Craniata</taxon>
        <taxon>Vertebrata</taxon>
        <taxon>Euteleostomi</taxon>
        <taxon>Actinopterygii</taxon>
        <taxon>Neopterygii</taxon>
        <taxon>Teleostei</taxon>
        <taxon>Ostariophysi</taxon>
        <taxon>Gymnotiformes</taxon>
        <taxon>Gymnotoidei</taxon>
        <taxon>Gymnotidae</taxon>
        <taxon>Electrophorus</taxon>
    </lineage>
</organism>
<evidence type="ECO:0000313" key="2">
    <source>
        <dbReference type="Proteomes" id="UP001239994"/>
    </source>
</evidence>
<sequence length="159" mass="18333">MTMMMEHMLEDGVLRVGRQFRKIAVPIETTNQSYCVKICTFHLSYIIFMKHWGMVGEGRCCLGYEPSTASQVLIRLQQGSFPFVSSPGIIEARYLNIKMADLPVERVIPELPPFTNVRVDYFGPVYEKKRTQHERLCPTLSNNGINFVRAEKESTLHFE</sequence>
<comment type="caution">
    <text evidence="1">The sequence shown here is derived from an EMBL/GenBank/DDBJ whole genome shotgun (WGS) entry which is preliminary data.</text>
</comment>
<evidence type="ECO:0000313" key="1">
    <source>
        <dbReference type="EMBL" id="KAK1796717.1"/>
    </source>
</evidence>